<accession>A0A2C9V5J2</accession>
<sequence>MLGMEVVYRIITSSSSPEDLKQSINSSGIFLDNNLIDKVLKRFRFGHGKPLQALELFKFTANRKGFYHTPNSLWNLLECSRSWFLCLIPVLSMHC</sequence>
<gene>
    <name evidence="1" type="ORF">MANES_10G117900</name>
</gene>
<reference evidence="1" key="1">
    <citation type="submission" date="2016-02" db="EMBL/GenBank/DDBJ databases">
        <title>WGS assembly of Manihot esculenta.</title>
        <authorList>
            <person name="Bredeson J.V."/>
            <person name="Prochnik S.E."/>
            <person name="Lyons J.B."/>
            <person name="Schmutz J."/>
            <person name="Grimwood J."/>
            <person name="Vrebalov J."/>
            <person name="Bart R.S."/>
            <person name="Amuge T."/>
            <person name="Ferguson M.E."/>
            <person name="Green R."/>
            <person name="Putnam N."/>
            <person name="Stites J."/>
            <person name="Rounsley S."/>
            <person name="Rokhsar D.S."/>
        </authorList>
    </citation>
    <scope>NUCLEOTIDE SEQUENCE [LARGE SCALE GENOMIC DNA]</scope>
    <source>
        <tissue evidence="1">Leaf</tissue>
    </source>
</reference>
<protein>
    <submittedName>
        <fullName evidence="1">Uncharacterized protein</fullName>
    </submittedName>
</protein>
<evidence type="ECO:0000313" key="1">
    <source>
        <dbReference type="EMBL" id="OAY39732.1"/>
    </source>
</evidence>
<dbReference type="STRING" id="3983.A0A2C9V5J2"/>
<name>A0A2C9V5J2_MANES</name>
<dbReference type="EMBL" id="CM004396">
    <property type="protein sequence ID" value="OAY39732.1"/>
    <property type="molecule type" value="Genomic_DNA"/>
</dbReference>
<proteinExistence type="predicted"/>
<organism evidence="1">
    <name type="scientific">Manihot esculenta</name>
    <name type="common">Cassava</name>
    <name type="synonym">Jatropha manihot</name>
    <dbReference type="NCBI Taxonomy" id="3983"/>
    <lineage>
        <taxon>Eukaryota</taxon>
        <taxon>Viridiplantae</taxon>
        <taxon>Streptophyta</taxon>
        <taxon>Embryophyta</taxon>
        <taxon>Tracheophyta</taxon>
        <taxon>Spermatophyta</taxon>
        <taxon>Magnoliopsida</taxon>
        <taxon>eudicotyledons</taxon>
        <taxon>Gunneridae</taxon>
        <taxon>Pentapetalae</taxon>
        <taxon>rosids</taxon>
        <taxon>fabids</taxon>
        <taxon>Malpighiales</taxon>
        <taxon>Euphorbiaceae</taxon>
        <taxon>Crotonoideae</taxon>
        <taxon>Manihoteae</taxon>
        <taxon>Manihot</taxon>
    </lineage>
</organism>
<dbReference type="AlphaFoldDB" id="A0A2C9V5J2"/>